<feature type="compositionally biased region" description="Polar residues" evidence="8">
    <location>
        <begin position="994"/>
        <end position="1012"/>
    </location>
</feature>
<feature type="region of interest" description="Disordered" evidence="8">
    <location>
        <begin position="1530"/>
        <end position="1664"/>
    </location>
</feature>
<dbReference type="FunFam" id="3.30.160.60:FF:000358">
    <property type="entry name" value="zinc finger protein 24"/>
    <property type="match status" value="1"/>
</dbReference>
<feature type="domain" description="C2H2-type" evidence="10">
    <location>
        <begin position="645"/>
        <end position="672"/>
    </location>
</feature>
<keyword evidence="12" id="KW-1185">Reference proteome</keyword>
<evidence type="ECO:0000313" key="12">
    <source>
        <dbReference type="Proteomes" id="UP000054324"/>
    </source>
</evidence>
<gene>
    <name evidence="11" type="ORF">T265_13762</name>
</gene>
<feature type="compositionally biased region" description="Polar residues" evidence="8">
    <location>
        <begin position="931"/>
        <end position="947"/>
    </location>
</feature>
<dbReference type="FunFam" id="3.30.160.60:FF:000512">
    <property type="entry name" value="zinc finger protein 197 isoform X1"/>
    <property type="match status" value="1"/>
</dbReference>
<dbReference type="InterPro" id="IPR036236">
    <property type="entry name" value="Znf_C2H2_sf"/>
</dbReference>
<dbReference type="PANTHER" id="PTHR24394">
    <property type="entry name" value="ZINC FINGER PROTEIN"/>
    <property type="match status" value="1"/>
</dbReference>
<feature type="compositionally biased region" description="Polar residues" evidence="8">
    <location>
        <begin position="421"/>
        <end position="449"/>
    </location>
</feature>
<evidence type="ECO:0000256" key="2">
    <source>
        <dbReference type="ARBA" id="ARBA00022723"/>
    </source>
</evidence>
<comment type="subcellular location">
    <subcellularLocation>
        <location evidence="1">Nucleus</location>
    </subcellularLocation>
</comment>
<feature type="domain" description="C2H2-type" evidence="10">
    <location>
        <begin position="617"/>
        <end position="644"/>
    </location>
</feature>
<feature type="compositionally biased region" description="Low complexity" evidence="8">
    <location>
        <begin position="450"/>
        <end position="460"/>
    </location>
</feature>
<dbReference type="Proteomes" id="UP000054324">
    <property type="component" value="Unassembled WGS sequence"/>
</dbReference>
<dbReference type="SMART" id="SM00355">
    <property type="entry name" value="ZnF_C2H2"/>
    <property type="match status" value="5"/>
</dbReference>
<name>A0A074ZW32_OPIVI</name>
<feature type="region of interest" description="Disordered" evidence="8">
    <location>
        <begin position="1228"/>
        <end position="1290"/>
    </location>
</feature>
<feature type="compositionally biased region" description="Low complexity" evidence="8">
    <location>
        <begin position="183"/>
        <end position="195"/>
    </location>
</feature>
<feature type="compositionally biased region" description="Polar residues" evidence="8">
    <location>
        <begin position="543"/>
        <end position="561"/>
    </location>
</feature>
<feature type="region of interest" description="Disordered" evidence="8">
    <location>
        <begin position="403"/>
        <end position="482"/>
    </location>
</feature>
<feature type="region of interest" description="Disordered" evidence="8">
    <location>
        <begin position="298"/>
        <end position="363"/>
    </location>
</feature>
<dbReference type="InterPro" id="IPR013087">
    <property type="entry name" value="Znf_C2H2_type"/>
</dbReference>
<keyword evidence="6" id="KW-0539">Nucleus</keyword>
<evidence type="ECO:0000256" key="6">
    <source>
        <dbReference type="ARBA" id="ARBA00023242"/>
    </source>
</evidence>
<sequence>RNAPICKLIWFGVRLTWNPAESLVCDVPRQPLYVLHQVAKCFSCYDIRDITVHVENSSTAHDQFRPSSGWLINDRITHNLMMDVSGTDPRTRTGLFLWPWASYPAAAANAAAGAHSQQIMMGAGGAVGAGMGANMLGVPHSGSGSLNVPAMEDPFETFYQRFSYPGAHAAHMSHILPPSSNLHQPQQQQQQQHQQLCGTETRHMSPRDRNVETPNNLQQGSHMSPSPNTSRAHGSSAPRLLSPQPRIGSHLQRNNGQNDHAGVVSGPTDPHAAAIAAFASVAANSAVMGVSDCGPPALSHTMHASRQGMHHSTSRTLTPNEMSLSNLCNGRSNQHFNSLPSGGLHSTSSPSPSLNASPTSKSSTDAITAYNHLRSQHLKDFSSTAAALAAAVASDRAQFAAHMAEEMNSDKQSDRDGSRHALSNDSKGRVQSGSQPNLEHYHPSQQHFQLSSKSPLSDSSDTVRGDSLNIVGGHSNRNSLDFMRNGRLLPGLRDKSSSLLFRNSSVRDCSTPDTLSDYRSSTEMLMSARDSLNPLRGDDTLGITPNQGSNGGSSSADTPKSTHCVVENSNLSISHTTSSYTHPAKGYKCKICQHVCFSRHDLSAHNAATHKQDPRPYRCEQCGRQFTTGAYLSQHRRIHTGVKPYACHYCDRHFTQLSHVQQHERIHTGEKPYRCTTCMKSFTQMSNLQSHQRQHMKGKPHRCEQCFMSFDTKDELDLHVQAKHSGNRYAKVEAANTAPADSSRLPGTQSSSVDDLFAASFHANPMARAAAALSLGGAHTKPDSNLQGRHHSAAAVAAAVRCAAAAAAVSGGGNVGNRGDPMTRPFFNSAACSMGEAGLDTSGIGLHSDPVNYSNLPDNDLFPRIPGIHNSRAAHLMAAAAAQHHHHQQQQQHNAAFGKLSHLANPFQEFKPQTSFGLGHADQYSADIHHSSTQLHGSSKRNVSGQVLDNRHPSRCLSASVNHTPSPHPPYVESPSMGSADQQLLNLTQSQPLMQSTKQHLGPSSTTSSSPNDAAEHYGNPASHMDSNQQRIHRTHRSETVETAADDPPPAHQQQCPRLDPETFEPDRSGRLDPNRYGIKTSAINDNYDGRIPPGQSNSNSGSVASKADSSQVTSQHATNDRLSAYMMHPPPLSPQNSPGLELPLGDGKRTVDDGTKLLSRTPPQTTPNHKVADDFVTSDGGQGEDSGAYLLPNPQKHRTNELSNSSFLTGSEIIRTKRPGVLRVDVSLGNGRSVSPDSSSCSGGNSQIIKDDNVSRHDKPKKLDSNSATNPLSTPLLSTSETGAVEQNPNSCVVSELAKMLPNTRMRPRAELENDHSGCGDEPSMLHSPTTVIEDDSMTGLPPAGRVDISLKAEDYQNRCSFSRERQLSTNSSPLSIEMHSSSEVTLNHLPTTTSNMRASPGLFGTSSSVSRNMFYPDTTADAEDPIRSSWACKELIPPKSASALSAAELHKTAEQRRAEALFSGLVQRRGALENQATPHVDGSKSVGLMNIPFYLDSTWRQYAPDESRFQKSSSKVCEQREMFSREVHLTTNDPNDVESVQSSPLGSPKRRRRNHCVPQHPTEYEQQTNQSPHCAFPNADYYRHPSLPHEAMFEDPDRRHLSGNSSNASGPSSSTPSIVSPILTGASSNDFTSEKSANSSQTGKHPVGDADHGSSITPTAPASAVCNFHGFQF</sequence>
<feature type="compositionally biased region" description="Polar residues" evidence="8">
    <location>
        <begin position="1266"/>
        <end position="1290"/>
    </location>
</feature>
<feature type="compositionally biased region" description="Low complexity" evidence="8">
    <location>
        <begin position="1604"/>
        <end position="1626"/>
    </location>
</feature>
<feature type="region of interest" description="Disordered" evidence="8">
    <location>
        <begin position="930"/>
        <end position="978"/>
    </location>
</feature>
<evidence type="ECO:0000256" key="3">
    <source>
        <dbReference type="ARBA" id="ARBA00022737"/>
    </source>
</evidence>
<feature type="compositionally biased region" description="Basic and acidic residues" evidence="8">
    <location>
        <begin position="1593"/>
        <end position="1602"/>
    </location>
</feature>
<evidence type="ECO:0000256" key="1">
    <source>
        <dbReference type="ARBA" id="ARBA00004123"/>
    </source>
</evidence>
<dbReference type="Pfam" id="PF00096">
    <property type="entry name" value="zf-C2H2"/>
    <property type="match status" value="2"/>
</dbReference>
<dbReference type="FunFam" id="3.30.160.60:FF:001498">
    <property type="entry name" value="Zinc finger protein 404"/>
    <property type="match status" value="1"/>
</dbReference>
<dbReference type="STRING" id="6198.A0A074ZW32"/>
<evidence type="ECO:0000313" key="11">
    <source>
        <dbReference type="EMBL" id="KER27575.1"/>
    </source>
</evidence>
<feature type="compositionally biased region" description="Polar residues" evidence="8">
    <location>
        <begin position="212"/>
        <end position="233"/>
    </location>
</feature>
<dbReference type="RefSeq" id="XP_009168683.1">
    <property type="nucleotide sequence ID" value="XM_009170419.1"/>
</dbReference>
<dbReference type="GO" id="GO:0005634">
    <property type="term" value="C:nucleus"/>
    <property type="evidence" value="ECO:0007669"/>
    <property type="project" value="UniProtKB-SubCell"/>
</dbReference>
<evidence type="ECO:0000256" key="4">
    <source>
        <dbReference type="ARBA" id="ARBA00022771"/>
    </source>
</evidence>
<feature type="compositionally biased region" description="Basic and acidic residues" evidence="8">
    <location>
        <begin position="1059"/>
        <end position="1074"/>
    </location>
</feature>
<dbReference type="PROSITE" id="PS50157">
    <property type="entry name" value="ZINC_FINGER_C2H2_2"/>
    <property type="match status" value="4"/>
</dbReference>
<dbReference type="KEGG" id="ovi:T265_13762"/>
<evidence type="ECO:0000256" key="9">
    <source>
        <dbReference type="SAM" id="SignalP"/>
    </source>
</evidence>
<feature type="chain" id="PRO_5001704342" description="C2H2-type domain-containing protein" evidence="9">
    <location>
        <begin position="23"/>
        <end position="1675"/>
    </location>
</feature>
<feature type="domain" description="C2H2-type" evidence="10">
    <location>
        <begin position="673"/>
        <end position="700"/>
    </location>
</feature>
<keyword evidence="9" id="KW-0732">Signal</keyword>
<dbReference type="SUPFAM" id="SSF57667">
    <property type="entry name" value="beta-beta-alpha zinc fingers"/>
    <property type="match status" value="3"/>
</dbReference>
<dbReference type="CTD" id="20327929"/>
<feature type="compositionally biased region" description="Basic and acidic residues" evidence="8">
    <location>
        <begin position="1250"/>
        <end position="1265"/>
    </location>
</feature>
<feature type="region of interest" description="Disordered" evidence="8">
    <location>
        <begin position="1180"/>
        <end position="1203"/>
    </location>
</feature>
<proteinExistence type="predicted"/>
<feature type="compositionally biased region" description="Basic and acidic residues" evidence="8">
    <location>
        <begin position="403"/>
        <end position="419"/>
    </location>
</feature>
<evidence type="ECO:0000256" key="5">
    <source>
        <dbReference type="ARBA" id="ARBA00022833"/>
    </source>
</evidence>
<feature type="compositionally biased region" description="Polar residues" evidence="8">
    <location>
        <begin position="1627"/>
        <end position="1645"/>
    </location>
</feature>
<feature type="signal peptide" evidence="9">
    <location>
        <begin position="1"/>
        <end position="22"/>
    </location>
</feature>
<evidence type="ECO:0000256" key="7">
    <source>
        <dbReference type="PROSITE-ProRule" id="PRU00042"/>
    </source>
</evidence>
<dbReference type="GO" id="GO:0008270">
    <property type="term" value="F:zinc ion binding"/>
    <property type="evidence" value="ECO:0007669"/>
    <property type="project" value="UniProtKB-KW"/>
</dbReference>
<dbReference type="OrthoDB" id="3437960at2759"/>
<reference evidence="11 12" key="1">
    <citation type="submission" date="2013-11" db="EMBL/GenBank/DDBJ databases">
        <title>Opisthorchis viverrini - life in the bile duct.</title>
        <authorList>
            <person name="Young N.D."/>
            <person name="Nagarajan N."/>
            <person name="Lin S.J."/>
            <person name="Korhonen P.K."/>
            <person name="Jex A.R."/>
            <person name="Hall R.S."/>
            <person name="Safavi-Hemami H."/>
            <person name="Kaewkong W."/>
            <person name="Bertrand D."/>
            <person name="Gao S."/>
            <person name="Seet Q."/>
            <person name="Wongkham S."/>
            <person name="Teh B.T."/>
            <person name="Wongkham C."/>
            <person name="Intapan P.M."/>
            <person name="Maleewong W."/>
            <person name="Yang X."/>
            <person name="Hu M."/>
            <person name="Wang Z."/>
            <person name="Hofmann A."/>
            <person name="Sternberg P.W."/>
            <person name="Tan P."/>
            <person name="Wang J."/>
            <person name="Gasser R.B."/>
        </authorList>
    </citation>
    <scope>NUCLEOTIDE SEQUENCE [LARGE SCALE GENOMIC DNA]</scope>
</reference>
<keyword evidence="3" id="KW-0677">Repeat</keyword>
<feature type="non-terminal residue" evidence="11">
    <location>
        <position position="1"/>
    </location>
</feature>
<feature type="compositionally biased region" description="Low complexity" evidence="8">
    <location>
        <begin position="1232"/>
        <end position="1247"/>
    </location>
</feature>
<keyword evidence="4 7" id="KW-0863">Zinc-finger</keyword>
<feature type="compositionally biased region" description="Polar residues" evidence="8">
    <location>
        <begin position="314"/>
        <end position="337"/>
    </location>
</feature>
<feature type="region of interest" description="Disordered" evidence="8">
    <location>
        <begin position="534"/>
        <end position="561"/>
    </location>
</feature>
<feature type="compositionally biased region" description="Polar residues" evidence="8">
    <location>
        <begin position="1531"/>
        <end position="1547"/>
    </location>
</feature>
<evidence type="ECO:0000259" key="10">
    <source>
        <dbReference type="PROSITE" id="PS50157"/>
    </source>
</evidence>
<protein>
    <recommendedName>
        <fullName evidence="10">C2H2-type domain-containing protein</fullName>
    </recommendedName>
</protein>
<feature type="domain" description="C2H2-type" evidence="10">
    <location>
        <begin position="701"/>
        <end position="729"/>
    </location>
</feature>
<evidence type="ECO:0000256" key="8">
    <source>
        <dbReference type="SAM" id="MobiDB-lite"/>
    </source>
</evidence>
<dbReference type="PANTHER" id="PTHR24394:SF29">
    <property type="entry name" value="MYONEURIN"/>
    <property type="match status" value="1"/>
</dbReference>
<keyword evidence="5" id="KW-0862">Zinc</keyword>
<feature type="region of interest" description="Disordered" evidence="8">
    <location>
        <begin position="171"/>
        <end position="267"/>
    </location>
</feature>
<keyword evidence="2" id="KW-0479">Metal-binding</keyword>
<feature type="region of interest" description="Disordered" evidence="8">
    <location>
        <begin position="994"/>
        <end position="1117"/>
    </location>
</feature>
<feature type="compositionally biased region" description="Basic and acidic residues" evidence="8">
    <location>
        <begin position="200"/>
        <end position="211"/>
    </location>
</feature>
<feature type="compositionally biased region" description="Low complexity" evidence="8">
    <location>
        <begin position="338"/>
        <end position="360"/>
    </location>
</feature>
<feature type="compositionally biased region" description="Polar residues" evidence="8">
    <location>
        <begin position="1095"/>
        <end position="1117"/>
    </location>
</feature>
<dbReference type="Gene3D" id="3.30.160.60">
    <property type="entry name" value="Classic Zinc Finger"/>
    <property type="match status" value="4"/>
</dbReference>
<dbReference type="GO" id="GO:0000981">
    <property type="term" value="F:DNA-binding transcription factor activity, RNA polymerase II-specific"/>
    <property type="evidence" value="ECO:0007669"/>
    <property type="project" value="TreeGrafter"/>
</dbReference>
<dbReference type="GeneID" id="20327929"/>
<dbReference type="EMBL" id="KL596719">
    <property type="protein sequence ID" value="KER27575.1"/>
    <property type="molecule type" value="Genomic_DNA"/>
</dbReference>
<accession>A0A074ZW32</accession>
<dbReference type="PROSITE" id="PS00028">
    <property type="entry name" value="ZINC_FINGER_C2H2_1"/>
    <property type="match status" value="4"/>
</dbReference>
<organism evidence="11 12">
    <name type="scientific">Opisthorchis viverrini</name>
    <name type="common">Southeast Asian liver fluke</name>
    <dbReference type="NCBI Taxonomy" id="6198"/>
    <lineage>
        <taxon>Eukaryota</taxon>
        <taxon>Metazoa</taxon>
        <taxon>Spiralia</taxon>
        <taxon>Lophotrochozoa</taxon>
        <taxon>Platyhelminthes</taxon>
        <taxon>Trematoda</taxon>
        <taxon>Digenea</taxon>
        <taxon>Opisthorchiida</taxon>
        <taxon>Opisthorchiata</taxon>
        <taxon>Opisthorchiidae</taxon>
        <taxon>Opisthorchis</taxon>
    </lineage>
</organism>